<dbReference type="GO" id="GO:0009396">
    <property type="term" value="P:folic acid-containing compound biosynthetic process"/>
    <property type="evidence" value="ECO:0007669"/>
    <property type="project" value="TreeGrafter"/>
</dbReference>
<feature type="binding site" evidence="4">
    <location>
        <position position="61"/>
    </location>
    <ligand>
        <name>substrate</name>
    </ligand>
</feature>
<dbReference type="PANTHER" id="PTHR23407">
    <property type="entry name" value="ATPASE INHIBITOR/5-FORMYLTETRAHYDROFOLATE CYCLO-LIGASE"/>
    <property type="match status" value="1"/>
</dbReference>
<accession>A0A8J3FZK0</accession>
<evidence type="ECO:0000256" key="3">
    <source>
        <dbReference type="ARBA" id="ARBA00022840"/>
    </source>
</evidence>
<comment type="cofactor">
    <cofactor evidence="5">
        <name>Mg(2+)</name>
        <dbReference type="ChEBI" id="CHEBI:18420"/>
    </cofactor>
</comment>
<dbReference type="PANTHER" id="PTHR23407:SF1">
    <property type="entry name" value="5-FORMYLTETRAHYDROFOLATE CYCLO-LIGASE"/>
    <property type="match status" value="1"/>
</dbReference>
<dbReference type="GO" id="GO:0005524">
    <property type="term" value="F:ATP binding"/>
    <property type="evidence" value="ECO:0007669"/>
    <property type="project" value="UniProtKB-KW"/>
</dbReference>
<dbReference type="Proteomes" id="UP000637578">
    <property type="component" value="Unassembled WGS sequence"/>
</dbReference>
<evidence type="ECO:0000256" key="2">
    <source>
        <dbReference type="ARBA" id="ARBA00022741"/>
    </source>
</evidence>
<dbReference type="NCBIfam" id="TIGR02727">
    <property type="entry name" value="MTHFS_bact"/>
    <property type="match status" value="1"/>
</dbReference>
<evidence type="ECO:0000313" key="7">
    <source>
        <dbReference type="Proteomes" id="UP000637578"/>
    </source>
</evidence>
<comment type="catalytic activity">
    <reaction evidence="5">
        <text>(6S)-5-formyl-5,6,7,8-tetrahydrofolate + ATP = (6R)-5,10-methenyltetrahydrofolate + ADP + phosphate</text>
        <dbReference type="Rhea" id="RHEA:10488"/>
        <dbReference type="ChEBI" id="CHEBI:30616"/>
        <dbReference type="ChEBI" id="CHEBI:43474"/>
        <dbReference type="ChEBI" id="CHEBI:57455"/>
        <dbReference type="ChEBI" id="CHEBI:57457"/>
        <dbReference type="ChEBI" id="CHEBI:456216"/>
        <dbReference type="EC" id="6.3.3.2"/>
    </reaction>
</comment>
<evidence type="ECO:0000256" key="5">
    <source>
        <dbReference type="RuleBase" id="RU361279"/>
    </source>
</evidence>
<dbReference type="AlphaFoldDB" id="A0A8J3FZK0"/>
<protein>
    <recommendedName>
        <fullName evidence="5">5-formyltetrahydrofolate cyclo-ligase</fullName>
        <ecNumber evidence="5">6.3.3.2</ecNumber>
    </recommendedName>
</protein>
<comment type="caution">
    <text evidence="6">The sequence shown here is derived from an EMBL/GenBank/DDBJ whole genome shotgun (WGS) entry which is preliminary data.</text>
</comment>
<dbReference type="RefSeq" id="WP_189061764.1">
    <property type="nucleotide sequence ID" value="NZ_BMMK01000050.1"/>
</dbReference>
<keyword evidence="5" id="KW-0460">Magnesium</keyword>
<dbReference type="GO" id="GO:0035999">
    <property type="term" value="P:tetrahydrofolate interconversion"/>
    <property type="evidence" value="ECO:0007669"/>
    <property type="project" value="TreeGrafter"/>
</dbReference>
<dbReference type="Gene3D" id="3.40.50.10420">
    <property type="entry name" value="NagB/RpiA/CoA transferase-like"/>
    <property type="match status" value="1"/>
</dbReference>
<comment type="similarity">
    <text evidence="1 5">Belongs to the 5-formyltetrahydrofolate cyclo-ligase family.</text>
</comment>
<reference evidence="6" key="1">
    <citation type="journal article" date="2014" name="Int. J. Syst. Evol. Microbiol.">
        <title>Complete genome sequence of Corynebacterium casei LMG S-19264T (=DSM 44701T), isolated from a smear-ripened cheese.</title>
        <authorList>
            <consortium name="US DOE Joint Genome Institute (JGI-PGF)"/>
            <person name="Walter F."/>
            <person name="Albersmeier A."/>
            <person name="Kalinowski J."/>
            <person name="Ruckert C."/>
        </authorList>
    </citation>
    <scope>NUCLEOTIDE SEQUENCE</scope>
    <source>
        <strain evidence="6">CGMCC 4.5737</strain>
    </source>
</reference>
<dbReference type="InterPro" id="IPR024185">
    <property type="entry name" value="FTHF_cligase-like_sf"/>
</dbReference>
<dbReference type="PIRSF" id="PIRSF006806">
    <property type="entry name" value="FTHF_cligase"/>
    <property type="match status" value="1"/>
</dbReference>
<dbReference type="InterPro" id="IPR002698">
    <property type="entry name" value="FTHF_cligase"/>
</dbReference>
<feature type="binding site" evidence="4">
    <location>
        <position position="56"/>
    </location>
    <ligand>
        <name>substrate</name>
    </ligand>
</feature>
<dbReference type="EC" id="6.3.3.2" evidence="5"/>
<dbReference type="GO" id="GO:0046872">
    <property type="term" value="F:metal ion binding"/>
    <property type="evidence" value="ECO:0007669"/>
    <property type="project" value="UniProtKB-KW"/>
</dbReference>
<name>A0A8J3FZK0_9PSEU</name>
<gene>
    <name evidence="6" type="ORF">GCM10012275_59680</name>
</gene>
<reference evidence="6" key="2">
    <citation type="submission" date="2020-09" db="EMBL/GenBank/DDBJ databases">
        <authorList>
            <person name="Sun Q."/>
            <person name="Zhou Y."/>
        </authorList>
    </citation>
    <scope>NUCLEOTIDE SEQUENCE</scope>
    <source>
        <strain evidence="6">CGMCC 4.5737</strain>
    </source>
</reference>
<sequence length="203" mass="21214">MADPGTERLDKAGWRARVRAERRALPPETRAAEAGALATWVTEWAVGQQGTACAYVPVGTEPGSLAMLEALHRSGWRVLLPVVPEPAAGPAPLEWAEYHGEATLRLGAFGLLEPLGPRLGAEAVAEAEAVFVPALAVDRRGVRLGRGGGYYDRSLPLAKPGALLAAVVRDSELVAELPGEPHDVRMGVAVTPGHGFVPLTAAG</sequence>
<dbReference type="EMBL" id="BMMK01000050">
    <property type="protein sequence ID" value="GGM81087.1"/>
    <property type="molecule type" value="Genomic_DNA"/>
</dbReference>
<evidence type="ECO:0000256" key="1">
    <source>
        <dbReference type="ARBA" id="ARBA00010638"/>
    </source>
</evidence>
<feature type="binding site" evidence="4">
    <location>
        <begin position="11"/>
        <end position="15"/>
    </location>
    <ligand>
        <name>ATP</name>
        <dbReference type="ChEBI" id="CHEBI:30616"/>
    </ligand>
</feature>
<dbReference type="Pfam" id="PF01812">
    <property type="entry name" value="5-FTHF_cyc-lig"/>
    <property type="match status" value="1"/>
</dbReference>
<proteinExistence type="inferred from homology"/>
<organism evidence="6 7">
    <name type="scientific">Longimycelium tulufanense</name>
    <dbReference type="NCBI Taxonomy" id="907463"/>
    <lineage>
        <taxon>Bacteria</taxon>
        <taxon>Bacillati</taxon>
        <taxon>Actinomycetota</taxon>
        <taxon>Actinomycetes</taxon>
        <taxon>Pseudonocardiales</taxon>
        <taxon>Pseudonocardiaceae</taxon>
        <taxon>Longimycelium</taxon>
    </lineage>
</organism>
<keyword evidence="2 4" id="KW-0547">Nucleotide-binding</keyword>
<evidence type="ECO:0000313" key="6">
    <source>
        <dbReference type="EMBL" id="GGM81087.1"/>
    </source>
</evidence>
<dbReference type="InterPro" id="IPR037171">
    <property type="entry name" value="NagB/RpiA_transferase-like"/>
</dbReference>
<evidence type="ECO:0000256" key="4">
    <source>
        <dbReference type="PIRSR" id="PIRSR006806-1"/>
    </source>
</evidence>
<keyword evidence="3 4" id="KW-0067">ATP-binding</keyword>
<feature type="binding site" evidence="4">
    <location>
        <begin position="143"/>
        <end position="151"/>
    </location>
    <ligand>
        <name>ATP</name>
        <dbReference type="ChEBI" id="CHEBI:30616"/>
    </ligand>
</feature>
<keyword evidence="7" id="KW-1185">Reference proteome</keyword>
<keyword evidence="5" id="KW-0479">Metal-binding</keyword>
<dbReference type="SUPFAM" id="SSF100950">
    <property type="entry name" value="NagB/RpiA/CoA transferase-like"/>
    <property type="match status" value="1"/>
</dbReference>
<dbReference type="GO" id="GO:0030272">
    <property type="term" value="F:5-formyltetrahydrofolate cyclo-ligase activity"/>
    <property type="evidence" value="ECO:0007669"/>
    <property type="project" value="UniProtKB-EC"/>
</dbReference>